<name>A0A3B0T1L8_9ZZZZ</name>
<gene>
    <name evidence="2" type="ORF">MNBD_ACTINO02-1181</name>
</gene>
<reference evidence="2" key="1">
    <citation type="submission" date="2018-06" db="EMBL/GenBank/DDBJ databases">
        <authorList>
            <person name="Zhirakovskaya E."/>
        </authorList>
    </citation>
    <scope>NUCLEOTIDE SEQUENCE</scope>
</reference>
<protein>
    <submittedName>
        <fullName evidence="2">Uncharacterized protein</fullName>
    </submittedName>
</protein>
<dbReference type="AlphaFoldDB" id="A0A3B0T1L8"/>
<feature type="region of interest" description="Disordered" evidence="1">
    <location>
        <begin position="69"/>
        <end position="101"/>
    </location>
</feature>
<accession>A0A3B0T1L8</accession>
<sequence length="207" mass="22225">MSSPRPSVTHSHQVRVFQYITAVETGRAVSTERSTATANDCATRSTGLRLVRPGRRVARAFKPTDDDLCSCGSNDRGGSPKSDKEAPLELTGTPQIPSGRHRDTTVALSLRTLGQETLRCCRLAGCVLSPFLSRTGLAVTTNDWPRSSRDAIFAVPSSAAGNPRNVGPQVPRHCGGHRVARFLLSRSCGTDGHGLHVGFSEYAEEIQ</sequence>
<evidence type="ECO:0000313" key="2">
    <source>
        <dbReference type="EMBL" id="VAW02704.1"/>
    </source>
</evidence>
<proteinExistence type="predicted"/>
<evidence type="ECO:0000256" key="1">
    <source>
        <dbReference type="SAM" id="MobiDB-lite"/>
    </source>
</evidence>
<dbReference type="EMBL" id="UOEK01000240">
    <property type="protein sequence ID" value="VAW02704.1"/>
    <property type="molecule type" value="Genomic_DNA"/>
</dbReference>
<organism evidence="2">
    <name type="scientific">hydrothermal vent metagenome</name>
    <dbReference type="NCBI Taxonomy" id="652676"/>
    <lineage>
        <taxon>unclassified sequences</taxon>
        <taxon>metagenomes</taxon>
        <taxon>ecological metagenomes</taxon>
    </lineage>
</organism>